<organism evidence="2 3">
    <name type="scientific">Caballeronia grimmiae</name>
    <dbReference type="NCBI Taxonomy" id="1071679"/>
    <lineage>
        <taxon>Bacteria</taxon>
        <taxon>Pseudomonadati</taxon>
        <taxon>Pseudomonadota</taxon>
        <taxon>Betaproteobacteria</taxon>
        <taxon>Burkholderiales</taxon>
        <taxon>Burkholderiaceae</taxon>
        <taxon>Caballeronia</taxon>
    </lineage>
</organism>
<feature type="region of interest" description="Disordered" evidence="1">
    <location>
        <begin position="1"/>
        <end position="22"/>
    </location>
</feature>
<evidence type="ECO:0000313" key="3">
    <source>
        <dbReference type="Proteomes" id="UP000597138"/>
    </source>
</evidence>
<gene>
    <name evidence="2" type="ORF">GCM10010985_31050</name>
</gene>
<proteinExistence type="predicted"/>
<protein>
    <submittedName>
        <fullName evidence="2">Uncharacterized protein</fullName>
    </submittedName>
</protein>
<name>A0ABQ1RNM9_9BURK</name>
<comment type="caution">
    <text evidence="2">The sequence shown here is derived from an EMBL/GenBank/DDBJ whole genome shotgun (WGS) entry which is preliminary data.</text>
</comment>
<keyword evidence="3" id="KW-1185">Reference proteome</keyword>
<dbReference type="EMBL" id="BMEG01000004">
    <property type="protein sequence ID" value="GGD74372.1"/>
    <property type="molecule type" value="Genomic_DNA"/>
</dbReference>
<evidence type="ECO:0000256" key="1">
    <source>
        <dbReference type="SAM" id="MobiDB-lite"/>
    </source>
</evidence>
<accession>A0ABQ1RNM9</accession>
<evidence type="ECO:0000313" key="2">
    <source>
        <dbReference type="EMBL" id="GGD74372.1"/>
    </source>
</evidence>
<sequence length="119" mass="12329">MVYATGEPVATDAPLRVARPPTSVHTAPELSVMDAAGGITVPLDEAAFATAEGSAASVPAASPPPPQAANVAVPAPAIMKVRNFLREKGALVVLVTLEKEVSSCVWGKLFNDTAIFYVW</sequence>
<dbReference type="Proteomes" id="UP000597138">
    <property type="component" value="Unassembled WGS sequence"/>
</dbReference>
<reference evidence="3" key="1">
    <citation type="journal article" date="2019" name="Int. J. Syst. Evol. Microbiol.">
        <title>The Global Catalogue of Microorganisms (GCM) 10K type strain sequencing project: providing services to taxonomists for standard genome sequencing and annotation.</title>
        <authorList>
            <consortium name="The Broad Institute Genomics Platform"/>
            <consortium name="The Broad Institute Genome Sequencing Center for Infectious Disease"/>
            <person name="Wu L."/>
            <person name="Ma J."/>
        </authorList>
    </citation>
    <scope>NUCLEOTIDE SEQUENCE [LARGE SCALE GENOMIC DNA]</scope>
    <source>
        <strain evidence="3">CGMCC 1.11013</strain>
    </source>
</reference>